<dbReference type="Gene3D" id="3.90.230.10">
    <property type="entry name" value="Creatinase/methionine aminopeptidase superfamily"/>
    <property type="match status" value="1"/>
</dbReference>
<evidence type="ECO:0000313" key="4">
    <source>
        <dbReference type="Proteomes" id="UP000092583"/>
    </source>
</evidence>
<name>A0A1B9IQ54_9TREE</name>
<keyword evidence="1" id="KW-1133">Transmembrane helix</keyword>
<dbReference type="OrthoDB" id="9995434at2759"/>
<dbReference type="InterPro" id="IPR050659">
    <property type="entry name" value="Peptidase_M24B"/>
</dbReference>
<dbReference type="STRING" id="1331196.A0A1B9IQ54"/>
<evidence type="ECO:0000259" key="2">
    <source>
        <dbReference type="Pfam" id="PF00557"/>
    </source>
</evidence>
<accession>A0A1B9IQ54</accession>
<reference evidence="3 4" key="1">
    <citation type="submission" date="2013-07" db="EMBL/GenBank/DDBJ databases">
        <title>The Genome Sequence of Kwoniella mangroviensis CBS10435.</title>
        <authorList>
            <consortium name="The Broad Institute Genome Sequencing Platform"/>
            <person name="Cuomo C."/>
            <person name="Litvintseva A."/>
            <person name="Chen Y."/>
            <person name="Heitman J."/>
            <person name="Sun S."/>
            <person name="Springer D."/>
            <person name="Dromer F."/>
            <person name="Young S.K."/>
            <person name="Zeng Q."/>
            <person name="Gargeya S."/>
            <person name="Fitzgerald M."/>
            <person name="Abouelleil A."/>
            <person name="Alvarado L."/>
            <person name="Berlin A.M."/>
            <person name="Chapman S.B."/>
            <person name="Dewar J."/>
            <person name="Goldberg J."/>
            <person name="Griggs A."/>
            <person name="Gujja S."/>
            <person name="Hansen M."/>
            <person name="Howarth C."/>
            <person name="Imamovic A."/>
            <person name="Larimer J."/>
            <person name="McCowan C."/>
            <person name="Murphy C."/>
            <person name="Pearson M."/>
            <person name="Priest M."/>
            <person name="Roberts A."/>
            <person name="Saif S."/>
            <person name="Shea T."/>
            <person name="Sykes S."/>
            <person name="Wortman J."/>
            <person name="Nusbaum C."/>
            <person name="Birren B."/>
        </authorList>
    </citation>
    <scope>NUCLEOTIDE SEQUENCE [LARGE SCALE GENOMIC DNA]</scope>
    <source>
        <strain evidence="3 4">CBS 10435</strain>
    </source>
</reference>
<keyword evidence="4" id="KW-1185">Reference proteome</keyword>
<gene>
    <name evidence="3" type="ORF">L486_05130</name>
</gene>
<feature type="domain" description="Peptidase M24" evidence="2">
    <location>
        <begin position="290"/>
        <end position="517"/>
    </location>
</feature>
<dbReference type="InterPro" id="IPR036005">
    <property type="entry name" value="Creatinase/aminopeptidase-like"/>
</dbReference>
<keyword evidence="1" id="KW-0812">Transmembrane</keyword>
<reference evidence="4" key="2">
    <citation type="submission" date="2013-12" db="EMBL/GenBank/DDBJ databases">
        <title>Evolution of pathogenesis and genome organization in the Tremellales.</title>
        <authorList>
            <person name="Cuomo C."/>
            <person name="Litvintseva A."/>
            <person name="Heitman J."/>
            <person name="Chen Y."/>
            <person name="Sun S."/>
            <person name="Springer D."/>
            <person name="Dromer F."/>
            <person name="Young S."/>
            <person name="Zeng Q."/>
            <person name="Chapman S."/>
            <person name="Gujja S."/>
            <person name="Saif S."/>
            <person name="Birren B."/>
        </authorList>
    </citation>
    <scope>NUCLEOTIDE SEQUENCE [LARGE SCALE GENOMIC DNA]</scope>
    <source>
        <strain evidence="4">CBS 10435</strain>
    </source>
</reference>
<dbReference type="InterPro" id="IPR000994">
    <property type="entry name" value="Pept_M24"/>
</dbReference>
<feature type="transmembrane region" description="Helical" evidence="1">
    <location>
        <begin position="86"/>
        <end position="106"/>
    </location>
</feature>
<dbReference type="PANTHER" id="PTHR46112">
    <property type="entry name" value="AMINOPEPTIDASE"/>
    <property type="match status" value="1"/>
</dbReference>
<sequence length="539" mass="61197">MFCIPPHLQEEVQRPRYETSQPVNLDSTLRPLQSSASRPTYTARSYLPISRDSEMEKNAWDVEKQSYDVTTESNRMSFRRTRNIPISLRLIIILSFLICQLIFHPFSIPFSAHSESVQSLDHTLVKHCQSLLTPPQGIYTDRLEYLSTILSNDTAWISEPSPSTEYYTFFSKDKWFISERPFLISIVNSQIIILTPSFEALRASLIVQDLPEEVRSKIEWVEWREDQSPYAVLSTYLAKRGVGRFVLDDRVREFIGRGLREKIGEIVGSGLEDRVREVRERKGDWEIGLLKCANQFTLHAIRKTRERMYIGITESQMSKILEEEMAKTGLIGGEGLVLFGENAALPHGSGTDRQLTKKDLVLIDAGGKWGGYVSDITRTFALPSSTIPESHIELWETVRKAQRAPYEMLLKSNGSLTFGDLDRSARKVVTEWKRQDSDVDDDEAEVDFSIFTHRLGHGIGLEGHESPYVIQGPQGKRKIQEGNVFSLEPGIYLPANHEEVNGLNGVGVRLEDCFVLRKGEDGKWGGEWLSGPVEGWGDI</sequence>
<dbReference type="InterPro" id="IPR029149">
    <property type="entry name" value="Creatin/AminoP/Spt16_N"/>
</dbReference>
<dbReference type="SUPFAM" id="SSF55920">
    <property type="entry name" value="Creatinase/aminopeptidase"/>
    <property type="match status" value="1"/>
</dbReference>
<dbReference type="Pfam" id="PF00557">
    <property type="entry name" value="Peptidase_M24"/>
    <property type="match status" value="1"/>
</dbReference>
<dbReference type="Proteomes" id="UP000092583">
    <property type="component" value="Unassembled WGS sequence"/>
</dbReference>
<keyword evidence="1" id="KW-0472">Membrane</keyword>
<evidence type="ECO:0000256" key="1">
    <source>
        <dbReference type="SAM" id="Phobius"/>
    </source>
</evidence>
<evidence type="ECO:0000313" key="3">
    <source>
        <dbReference type="EMBL" id="OCF57668.1"/>
    </source>
</evidence>
<protein>
    <recommendedName>
        <fullName evidence="2">Peptidase M24 domain-containing protein</fullName>
    </recommendedName>
</protein>
<dbReference type="EMBL" id="KI669463">
    <property type="protein sequence ID" value="OCF57668.1"/>
    <property type="molecule type" value="Genomic_DNA"/>
</dbReference>
<dbReference type="AlphaFoldDB" id="A0A1B9IQ54"/>
<dbReference type="Gene3D" id="3.40.350.10">
    <property type="entry name" value="Creatinase/prolidase N-terminal domain"/>
    <property type="match status" value="1"/>
</dbReference>
<organism evidence="3 4">
    <name type="scientific">Kwoniella mangroviensis CBS 10435</name>
    <dbReference type="NCBI Taxonomy" id="1331196"/>
    <lineage>
        <taxon>Eukaryota</taxon>
        <taxon>Fungi</taxon>
        <taxon>Dikarya</taxon>
        <taxon>Basidiomycota</taxon>
        <taxon>Agaricomycotina</taxon>
        <taxon>Tremellomycetes</taxon>
        <taxon>Tremellales</taxon>
        <taxon>Cryptococcaceae</taxon>
        <taxon>Kwoniella</taxon>
    </lineage>
</organism>
<proteinExistence type="predicted"/>
<dbReference type="PANTHER" id="PTHR46112:SF2">
    <property type="entry name" value="XAA-PRO AMINOPEPTIDASE P-RELATED"/>
    <property type="match status" value="1"/>
</dbReference>